<dbReference type="PANTHER" id="PTHR33993:SF14">
    <property type="entry name" value="GB|AAF24581.1"/>
    <property type="match status" value="1"/>
</dbReference>
<name>D8LGD4_ECTSI</name>
<protein>
    <recommendedName>
        <fullName evidence="3">VOC domain-containing protein</fullName>
    </recommendedName>
</protein>
<keyword evidence="2" id="KW-1185">Reference proteome</keyword>
<organism evidence="1 2">
    <name type="scientific">Ectocarpus siliculosus</name>
    <name type="common">Brown alga</name>
    <name type="synonym">Conferva siliculosa</name>
    <dbReference type="NCBI Taxonomy" id="2880"/>
    <lineage>
        <taxon>Eukaryota</taxon>
        <taxon>Sar</taxon>
        <taxon>Stramenopiles</taxon>
        <taxon>Ochrophyta</taxon>
        <taxon>PX clade</taxon>
        <taxon>Phaeophyceae</taxon>
        <taxon>Ectocarpales</taxon>
        <taxon>Ectocarpaceae</taxon>
        <taxon>Ectocarpus</taxon>
    </lineage>
</organism>
<dbReference type="Proteomes" id="UP000002630">
    <property type="component" value="Linkage Group LG16"/>
</dbReference>
<evidence type="ECO:0000313" key="1">
    <source>
        <dbReference type="EMBL" id="CBN79033.1"/>
    </source>
</evidence>
<dbReference type="AlphaFoldDB" id="D8LGD4"/>
<dbReference type="OrthoDB" id="10267381at2759"/>
<sequence>MTPPPFHPAPACECSVLLSRYSPLLCFDVPDMDHAVQRALGMGGHLDGPIKYPAHGAVASIRSPDGHMVGLFQPDDQEGL</sequence>
<dbReference type="PANTHER" id="PTHR33993">
    <property type="entry name" value="GLYOXALASE-RELATED"/>
    <property type="match status" value="1"/>
</dbReference>
<dbReference type="eggNOG" id="ENOG502RZ76">
    <property type="taxonomic scope" value="Eukaryota"/>
</dbReference>
<dbReference type="InterPro" id="IPR029068">
    <property type="entry name" value="Glyas_Bleomycin-R_OHBP_Dase"/>
</dbReference>
<dbReference type="Gene3D" id="3.10.180.10">
    <property type="entry name" value="2,3-Dihydroxybiphenyl 1,2-Dioxygenase, domain 1"/>
    <property type="match status" value="1"/>
</dbReference>
<dbReference type="EMBL" id="FN649741">
    <property type="protein sequence ID" value="CBN79033.1"/>
    <property type="molecule type" value="Genomic_DNA"/>
</dbReference>
<proteinExistence type="predicted"/>
<evidence type="ECO:0000313" key="2">
    <source>
        <dbReference type="Proteomes" id="UP000002630"/>
    </source>
</evidence>
<dbReference type="EMBL" id="FN648180">
    <property type="protein sequence ID" value="CBN79033.1"/>
    <property type="molecule type" value="Genomic_DNA"/>
</dbReference>
<dbReference type="SUPFAM" id="SSF54593">
    <property type="entry name" value="Glyoxalase/Bleomycin resistance protein/Dihydroxybiphenyl dioxygenase"/>
    <property type="match status" value="1"/>
</dbReference>
<reference evidence="1 2" key="1">
    <citation type="journal article" date="2010" name="Nature">
        <title>The Ectocarpus genome and the independent evolution of multicellularity in brown algae.</title>
        <authorList>
            <person name="Cock J.M."/>
            <person name="Sterck L."/>
            <person name="Rouze P."/>
            <person name="Scornet D."/>
            <person name="Allen A.E."/>
            <person name="Amoutzias G."/>
            <person name="Anthouard V."/>
            <person name="Artiguenave F."/>
            <person name="Aury J.M."/>
            <person name="Badger J.H."/>
            <person name="Beszteri B."/>
            <person name="Billiau K."/>
            <person name="Bonnet E."/>
            <person name="Bothwell J.H."/>
            <person name="Bowler C."/>
            <person name="Boyen C."/>
            <person name="Brownlee C."/>
            <person name="Carrano C.J."/>
            <person name="Charrier B."/>
            <person name="Cho G.Y."/>
            <person name="Coelho S.M."/>
            <person name="Collen J."/>
            <person name="Corre E."/>
            <person name="Da Silva C."/>
            <person name="Delage L."/>
            <person name="Delaroque N."/>
            <person name="Dittami S.M."/>
            <person name="Doulbeau S."/>
            <person name="Elias M."/>
            <person name="Farnham G."/>
            <person name="Gachon C.M."/>
            <person name="Gschloessl B."/>
            <person name="Heesch S."/>
            <person name="Jabbari K."/>
            <person name="Jubin C."/>
            <person name="Kawai H."/>
            <person name="Kimura K."/>
            <person name="Kloareg B."/>
            <person name="Kupper F.C."/>
            <person name="Lang D."/>
            <person name="Le Bail A."/>
            <person name="Leblanc C."/>
            <person name="Lerouge P."/>
            <person name="Lohr M."/>
            <person name="Lopez P.J."/>
            <person name="Martens C."/>
            <person name="Maumus F."/>
            <person name="Michel G."/>
            <person name="Miranda-Saavedra D."/>
            <person name="Morales J."/>
            <person name="Moreau H."/>
            <person name="Motomura T."/>
            <person name="Nagasato C."/>
            <person name="Napoli C.A."/>
            <person name="Nelson D.R."/>
            <person name="Nyvall-Collen P."/>
            <person name="Peters A.F."/>
            <person name="Pommier C."/>
            <person name="Potin P."/>
            <person name="Poulain J."/>
            <person name="Quesneville H."/>
            <person name="Read B."/>
            <person name="Rensing S.A."/>
            <person name="Ritter A."/>
            <person name="Rousvoal S."/>
            <person name="Samanta M."/>
            <person name="Samson G."/>
            <person name="Schroeder D.C."/>
            <person name="Segurens B."/>
            <person name="Strittmatter M."/>
            <person name="Tonon T."/>
            <person name="Tregear J.W."/>
            <person name="Valentin K."/>
            <person name="von Dassow P."/>
            <person name="Yamagishi T."/>
            <person name="Van de Peer Y."/>
            <person name="Wincker P."/>
        </authorList>
    </citation>
    <scope>NUCLEOTIDE SEQUENCE [LARGE SCALE GENOMIC DNA]</scope>
    <source>
        <strain evidence="2">Ec32 / CCAP1310/4</strain>
    </source>
</reference>
<dbReference type="InterPro" id="IPR052164">
    <property type="entry name" value="Anthracycline_SecMetBiosynth"/>
</dbReference>
<gene>
    <name evidence="1" type="ORF">Esi_0165_0066</name>
</gene>
<dbReference type="OMA" id="PAPACEC"/>
<accession>D8LGD4</accession>
<evidence type="ECO:0008006" key="3">
    <source>
        <dbReference type="Google" id="ProtNLM"/>
    </source>
</evidence>
<dbReference type="InParanoid" id="D8LGD4"/>